<accession>A0ABR4H9X4</accession>
<sequence>MLFTLHLQAANLIGILVSLTNRFVPLDPIRRAVPVHEFAIQNNRTRATTPSIFHFFNSQADNATNEEVTKPKIGLPPENLPQAGPLPGAIPTNHLQIALRQALPLHNSWSPSVNGIAKRGFLSGHSKVDIQ</sequence>
<dbReference type="Proteomes" id="UP001610334">
    <property type="component" value="Unassembled WGS sequence"/>
</dbReference>
<name>A0ABR4H9X4_9EURO</name>
<protein>
    <submittedName>
        <fullName evidence="1">Uncharacterized protein</fullName>
    </submittedName>
</protein>
<evidence type="ECO:0000313" key="2">
    <source>
        <dbReference type="Proteomes" id="UP001610334"/>
    </source>
</evidence>
<reference evidence="1 2" key="1">
    <citation type="submission" date="2024-07" db="EMBL/GenBank/DDBJ databases">
        <title>Section-level genome sequencing and comparative genomics of Aspergillus sections Usti and Cavernicolus.</title>
        <authorList>
            <consortium name="Lawrence Berkeley National Laboratory"/>
            <person name="Nybo J.L."/>
            <person name="Vesth T.C."/>
            <person name="Theobald S."/>
            <person name="Frisvad J.C."/>
            <person name="Larsen T.O."/>
            <person name="Kjaerboelling I."/>
            <person name="Rothschild-Mancinelli K."/>
            <person name="Lyhne E.K."/>
            <person name="Kogle M.E."/>
            <person name="Barry K."/>
            <person name="Clum A."/>
            <person name="Na H."/>
            <person name="Ledsgaard L."/>
            <person name="Lin J."/>
            <person name="Lipzen A."/>
            <person name="Kuo A."/>
            <person name="Riley R."/>
            <person name="Mondo S."/>
            <person name="Labutti K."/>
            <person name="Haridas S."/>
            <person name="Pangalinan J."/>
            <person name="Salamov A.A."/>
            <person name="Simmons B.A."/>
            <person name="Magnuson J.K."/>
            <person name="Chen J."/>
            <person name="Drula E."/>
            <person name="Henrissat B."/>
            <person name="Wiebenga A."/>
            <person name="Lubbers R.J."/>
            <person name="Gomes A.C."/>
            <person name="Makela M.R."/>
            <person name="Stajich J."/>
            <person name="Grigoriev I.V."/>
            <person name="Mortensen U.H."/>
            <person name="De Vries R.P."/>
            <person name="Baker S.E."/>
            <person name="Andersen M.R."/>
        </authorList>
    </citation>
    <scope>NUCLEOTIDE SEQUENCE [LARGE SCALE GENOMIC DNA]</scope>
    <source>
        <strain evidence="1 2">CBS 588.65</strain>
    </source>
</reference>
<evidence type="ECO:0000313" key="1">
    <source>
        <dbReference type="EMBL" id="KAL2812271.1"/>
    </source>
</evidence>
<comment type="caution">
    <text evidence="1">The sequence shown here is derived from an EMBL/GenBank/DDBJ whole genome shotgun (WGS) entry which is preliminary data.</text>
</comment>
<gene>
    <name evidence="1" type="ORF">BJX63DRAFT_248506</name>
</gene>
<proteinExistence type="predicted"/>
<keyword evidence="2" id="KW-1185">Reference proteome</keyword>
<dbReference type="EMBL" id="JBFXLT010000049">
    <property type="protein sequence ID" value="KAL2812271.1"/>
    <property type="molecule type" value="Genomic_DNA"/>
</dbReference>
<organism evidence="1 2">
    <name type="scientific">Aspergillus granulosus</name>
    <dbReference type="NCBI Taxonomy" id="176169"/>
    <lineage>
        <taxon>Eukaryota</taxon>
        <taxon>Fungi</taxon>
        <taxon>Dikarya</taxon>
        <taxon>Ascomycota</taxon>
        <taxon>Pezizomycotina</taxon>
        <taxon>Eurotiomycetes</taxon>
        <taxon>Eurotiomycetidae</taxon>
        <taxon>Eurotiales</taxon>
        <taxon>Aspergillaceae</taxon>
        <taxon>Aspergillus</taxon>
        <taxon>Aspergillus subgen. Nidulantes</taxon>
    </lineage>
</organism>